<dbReference type="EMBL" id="QHBU01000116">
    <property type="protein sequence ID" value="PZR81344.1"/>
    <property type="molecule type" value="Genomic_DNA"/>
</dbReference>
<protein>
    <submittedName>
        <fullName evidence="2">ABC transporter permease</fullName>
    </submittedName>
</protein>
<gene>
    <name evidence="2" type="ORF">DLM65_05955</name>
</gene>
<organism evidence="2 3">
    <name type="scientific">Candidatus Aeolococcus gillhamiae</name>
    <dbReference type="NCBI Taxonomy" id="3127015"/>
    <lineage>
        <taxon>Bacteria</taxon>
        <taxon>Bacillati</taxon>
        <taxon>Candidatus Dormiibacterota</taxon>
        <taxon>Candidatus Dormibacteria</taxon>
        <taxon>Candidatus Aeolococcales</taxon>
        <taxon>Candidatus Aeolococcaceae</taxon>
        <taxon>Candidatus Aeolococcus</taxon>
    </lineage>
</organism>
<name>A0A2W6ACW9_9BACT</name>
<evidence type="ECO:0000313" key="2">
    <source>
        <dbReference type="EMBL" id="PZR81344.1"/>
    </source>
</evidence>
<dbReference type="Pfam" id="PF02405">
    <property type="entry name" value="MlaE"/>
    <property type="match status" value="1"/>
</dbReference>
<dbReference type="Proteomes" id="UP000248724">
    <property type="component" value="Unassembled WGS sequence"/>
</dbReference>
<sequence length="98" mass="10548">MREVWWYAAFLAIGSTPIALVLTYFTGSECSIEAYYSLSQIGAQSLAGVFNAICDTREITPLFFGFAIGAKVGCGLVAELGTMRVNEEIDALEVMGIP</sequence>
<proteinExistence type="predicted"/>
<evidence type="ECO:0000256" key="1">
    <source>
        <dbReference type="SAM" id="Phobius"/>
    </source>
</evidence>
<feature type="non-terminal residue" evidence="2">
    <location>
        <position position="98"/>
    </location>
</feature>
<dbReference type="PANTHER" id="PTHR30188:SF13">
    <property type="entry name" value="CONSERVED HYPOTHETICAL INTEGRAL MEMBRANE PROTEIN YRBE3B"/>
    <property type="match status" value="1"/>
</dbReference>
<accession>A0A2W6ACW9</accession>
<dbReference type="GO" id="GO:0005548">
    <property type="term" value="F:phospholipid transporter activity"/>
    <property type="evidence" value="ECO:0007669"/>
    <property type="project" value="TreeGrafter"/>
</dbReference>
<feature type="transmembrane region" description="Helical" evidence="1">
    <location>
        <begin position="6"/>
        <end position="25"/>
    </location>
</feature>
<dbReference type="GO" id="GO:0043190">
    <property type="term" value="C:ATP-binding cassette (ABC) transporter complex"/>
    <property type="evidence" value="ECO:0007669"/>
    <property type="project" value="InterPro"/>
</dbReference>
<reference evidence="2 3" key="1">
    <citation type="journal article" date="2017" name="Nature">
        <title>Atmospheric trace gases support primary production in Antarctic desert surface soil.</title>
        <authorList>
            <person name="Ji M."/>
            <person name="Greening C."/>
            <person name="Vanwonterghem I."/>
            <person name="Carere C.R."/>
            <person name="Bay S.K."/>
            <person name="Steen J.A."/>
            <person name="Montgomery K."/>
            <person name="Lines T."/>
            <person name="Beardall J."/>
            <person name="van Dorst J."/>
            <person name="Snape I."/>
            <person name="Stott M.B."/>
            <person name="Hugenholtz P."/>
            <person name="Ferrari B.C."/>
        </authorList>
    </citation>
    <scope>NUCLEOTIDE SEQUENCE [LARGE SCALE GENOMIC DNA]</scope>
    <source>
        <strain evidence="2">RRmetagenome_bin12</strain>
    </source>
</reference>
<keyword evidence="1" id="KW-0472">Membrane</keyword>
<keyword evidence="1" id="KW-1133">Transmembrane helix</keyword>
<comment type="caution">
    <text evidence="2">The sequence shown here is derived from an EMBL/GenBank/DDBJ whole genome shotgun (WGS) entry which is preliminary data.</text>
</comment>
<keyword evidence="1" id="KW-0812">Transmembrane</keyword>
<dbReference type="InterPro" id="IPR030802">
    <property type="entry name" value="Permease_MalE"/>
</dbReference>
<evidence type="ECO:0000313" key="3">
    <source>
        <dbReference type="Proteomes" id="UP000248724"/>
    </source>
</evidence>
<dbReference type="PANTHER" id="PTHR30188">
    <property type="entry name" value="ABC TRANSPORTER PERMEASE PROTEIN-RELATED"/>
    <property type="match status" value="1"/>
</dbReference>
<dbReference type="AlphaFoldDB" id="A0A2W6ACW9"/>